<accession>A0A0R0M2Y4</accession>
<evidence type="ECO:0000313" key="8">
    <source>
        <dbReference type="EMBL" id="KRH94501.1"/>
    </source>
</evidence>
<dbReference type="GO" id="GO:0016787">
    <property type="term" value="F:hydrolase activity"/>
    <property type="evidence" value="ECO:0007669"/>
    <property type="project" value="UniProtKB-KW"/>
</dbReference>
<dbReference type="GO" id="GO:0004519">
    <property type="term" value="F:endonuclease activity"/>
    <property type="evidence" value="ECO:0007669"/>
    <property type="project" value="UniProtKB-KW"/>
</dbReference>
<reference evidence="8 9" key="1">
    <citation type="submission" date="2015-07" db="EMBL/GenBank/DDBJ databases">
        <title>The genome of Pseudoloma neurophilia, a relevant intracellular parasite of the zebrafish.</title>
        <authorList>
            <person name="Ndikumana S."/>
            <person name="Pelin A."/>
            <person name="Sanders J."/>
            <person name="Corradi N."/>
        </authorList>
    </citation>
    <scope>NUCLEOTIDE SEQUENCE [LARGE SCALE GENOMIC DNA]</scope>
    <source>
        <strain evidence="8 9">MK1</strain>
    </source>
</reference>
<dbReference type="AlphaFoldDB" id="A0A0R0M2Y4"/>
<dbReference type="InterPro" id="IPR041373">
    <property type="entry name" value="RT_RNaseH"/>
</dbReference>
<gene>
    <name evidence="8" type="ORF">M153_2360001892</name>
</gene>
<dbReference type="CDD" id="cd09274">
    <property type="entry name" value="RNase_HI_RT_Ty3"/>
    <property type="match status" value="1"/>
</dbReference>
<evidence type="ECO:0000259" key="7">
    <source>
        <dbReference type="Pfam" id="PF17917"/>
    </source>
</evidence>
<name>A0A0R0M2Y4_9MICR</name>
<keyword evidence="4" id="KW-0255">Endonuclease</keyword>
<keyword evidence="5" id="KW-0378">Hydrolase</keyword>
<keyword evidence="1" id="KW-0808">Transferase</keyword>
<evidence type="ECO:0000256" key="5">
    <source>
        <dbReference type="ARBA" id="ARBA00022801"/>
    </source>
</evidence>
<organism evidence="8 9">
    <name type="scientific">Pseudoloma neurophilia</name>
    <dbReference type="NCBI Taxonomy" id="146866"/>
    <lineage>
        <taxon>Eukaryota</taxon>
        <taxon>Fungi</taxon>
        <taxon>Fungi incertae sedis</taxon>
        <taxon>Microsporidia</taxon>
        <taxon>Pseudoloma</taxon>
    </lineage>
</organism>
<evidence type="ECO:0000313" key="9">
    <source>
        <dbReference type="Proteomes" id="UP000051530"/>
    </source>
</evidence>
<evidence type="ECO:0000256" key="1">
    <source>
        <dbReference type="ARBA" id="ARBA00022679"/>
    </source>
</evidence>
<keyword evidence="6" id="KW-0695">RNA-directed DNA polymerase</keyword>
<evidence type="ECO:0000256" key="3">
    <source>
        <dbReference type="ARBA" id="ARBA00022722"/>
    </source>
</evidence>
<dbReference type="InterPro" id="IPR050951">
    <property type="entry name" value="Retrovirus_Pol_polyprotein"/>
</dbReference>
<evidence type="ECO:0000256" key="2">
    <source>
        <dbReference type="ARBA" id="ARBA00022695"/>
    </source>
</evidence>
<protein>
    <submittedName>
        <fullName evidence="8">Pol polyprotein</fullName>
    </submittedName>
</protein>
<dbReference type="Pfam" id="PF17917">
    <property type="entry name" value="RT_RNaseH"/>
    <property type="match status" value="1"/>
</dbReference>
<feature type="non-terminal residue" evidence="8">
    <location>
        <position position="1"/>
    </location>
</feature>
<dbReference type="FunFam" id="3.10.20.370:FF:000001">
    <property type="entry name" value="Retrovirus-related Pol polyprotein from transposon 17.6-like protein"/>
    <property type="match status" value="1"/>
</dbReference>
<keyword evidence="3" id="KW-0540">Nuclease</keyword>
<proteinExistence type="predicted"/>
<dbReference type="GO" id="GO:0003964">
    <property type="term" value="F:RNA-directed DNA polymerase activity"/>
    <property type="evidence" value="ECO:0007669"/>
    <property type="project" value="UniProtKB-KW"/>
</dbReference>
<feature type="domain" description="Reverse transcriptase RNase H-like" evidence="7">
    <location>
        <begin position="3"/>
        <end position="93"/>
    </location>
</feature>
<dbReference type="PANTHER" id="PTHR37984:SF5">
    <property type="entry name" value="PROTEIN NYNRIN-LIKE"/>
    <property type="match status" value="1"/>
</dbReference>
<comment type="caution">
    <text evidence="8">The sequence shown here is derived from an EMBL/GenBank/DDBJ whole genome shotgun (WGS) entry which is preliminary data.</text>
</comment>
<dbReference type="InterPro" id="IPR043502">
    <property type="entry name" value="DNA/RNA_pol_sf"/>
</dbReference>
<dbReference type="Gene3D" id="3.10.20.370">
    <property type="match status" value="1"/>
</dbReference>
<dbReference type="VEuPathDB" id="MicrosporidiaDB:M153_2360001892"/>
<dbReference type="PANTHER" id="PTHR37984">
    <property type="entry name" value="PROTEIN CBG26694"/>
    <property type="match status" value="1"/>
</dbReference>
<dbReference type="SUPFAM" id="SSF56672">
    <property type="entry name" value="DNA/RNA polymerases"/>
    <property type="match status" value="1"/>
</dbReference>
<keyword evidence="2" id="KW-0548">Nucleotidyltransferase</keyword>
<evidence type="ECO:0000256" key="4">
    <source>
        <dbReference type="ARBA" id="ARBA00022759"/>
    </source>
</evidence>
<evidence type="ECO:0000256" key="6">
    <source>
        <dbReference type="ARBA" id="ARBA00022918"/>
    </source>
</evidence>
<keyword evidence="9" id="KW-1185">Reference proteome</keyword>
<dbReference type="EMBL" id="LGUB01000065">
    <property type="protein sequence ID" value="KRH94501.1"/>
    <property type="molecule type" value="Genomic_DNA"/>
</dbReference>
<sequence length="155" mass="17633">LPDISAPFVIHCDASDVGMGAVLSQKKRVVAYRSKKFSDVETRYSTTEKETLSSYLAIKKWMPLISGTEIVVYTDSKNTLASWVDLYRRCDRWKALHSHLSISYRHISATNNAVADDLSRNFDNRDDDKFATEISNFHIENGHTGMTKTIQTLKQ</sequence>
<dbReference type="Proteomes" id="UP000051530">
    <property type="component" value="Unassembled WGS sequence"/>
</dbReference>
<dbReference type="OrthoDB" id="5593162at2759"/>